<proteinExistence type="predicted"/>
<sequence>MDTTVVATTNAVRHVARKRFTLHRLFGNSWTSTSPAMYAESGHRCAAHLSTKAKSGWQYTW</sequence>
<dbReference type="AlphaFoldDB" id="A0A0A9F2I8"/>
<reference evidence="1" key="1">
    <citation type="submission" date="2014-09" db="EMBL/GenBank/DDBJ databases">
        <authorList>
            <person name="Magalhaes I.L.F."/>
            <person name="Oliveira U."/>
            <person name="Santos F.R."/>
            <person name="Vidigal T.H.D.A."/>
            <person name="Brescovit A.D."/>
            <person name="Santos A.J."/>
        </authorList>
    </citation>
    <scope>NUCLEOTIDE SEQUENCE</scope>
    <source>
        <tissue evidence="1">Shoot tissue taken approximately 20 cm above the soil surface</tissue>
    </source>
</reference>
<name>A0A0A9F2I8_ARUDO</name>
<accession>A0A0A9F2I8</accession>
<reference evidence="1" key="2">
    <citation type="journal article" date="2015" name="Data Brief">
        <title>Shoot transcriptome of the giant reed, Arundo donax.</title>
        <authorList>
            <person name="Barrero R.A."/>
            <person name="Guerrero F.D."/>
            <person name="Moolhuijzen P."/>
            <person name="Goolsby J.A."/>
            <person name="Tidwell J."/>
            <person name="Bellgard S.E."/>
            <person name="Bellgard M.I."/>
        </authorList>
    </citation>
    <scope>NUCLEOTIDE SEQUENCE</scope>
    <source>
        <tissue evidence="1">Shoot tissue taken approximately 20 cm above the soil surface</tissue>
    </source>
</reference>
<evidence type="ECO:0000313" key="1">
    <source>
        <dbReference type="EMBL" id="JAE05429.1"/>
    </source>
</evidence>
<dbReference type="EMBL" id="GBRH01192467">
    <property type="protein sequence ID" value="JAE05429.1"/>
    <property type="molecule type" value="Transcribed_RNA"/>
</dbReference>
<organism evidence="1">
    <name type="scientific">Arundo donax</name>
    <name type="common">Giant reed</name>
    <name type="synonym">Donax arundinaceus</name>
    <dbReference type="NCBI Taxonomy" id="35708"/>
    <lineage>
        <taxon>Eukaryota</taxon>
        <taxon>Viridiplantae</taxon>
        <taxon>Streptophyta</taxon>
        <taxon>Embryophyta</taxon>
        <taxon>Tracheophyta</taxon>
        <taxon>Spermatophyta</taxon>
        <taxon>Magnoliopsida</taxon>
        <taxon>Liliopsida</taxon>
        <taxon>Poales</taxon>
        <taxon>Poaceae</taxon>
        <taxon>PACMAD clade</taxon>
        <taxon>Arundinoideae</taxon>
        <taxon>Arundineae</taxon>
        <taxon>Arundo</taxon>
    </lineage>
</organism>
<protein>
    <submittedName>
        <fullName evidence="1">Uncharacterized protein</fullName>
    </submittedName>
</protein>